<dbReference type="Proteomes" id="UP000696573">
    <property type="component" value="Unassembled WGS sequence"/>
</dbReference>
<organism evidence="4 5">
    <name type="scientific">Clonostachys rhizophaga</name>
    <dbReference type="NCBI Taxonomy" id="160324"/>
    <lineage>
        <taxon>Eukaryota</taxon>
        <taxon>Fungi</taxon>
        <taxon>Dikarya</taxon>
        <taxon>Ascomycota</taxon>
        <taxon>Pezizomycotina</taxon>
        <taxon>Sordariomycetes</taxon>
        <taxon>Hypocreomycetidae</taxon>
        <taxon>Hypocreales</taxon>
        <taxon>Bionectriaceae</taxon>
        <taxon>Clonostachys</taxon>
    </lineage>
</organism>
<keyword evidence="2" id="KW-0732">Signal</keyword>
<dbReference type="InterPro" id="IPR000782">
    <property type="entry name" value="FAS1_domain"/>
</dbReference>
<evidence type="ECO:0000259" key="3">
    <source>
        <dbReference type="PROSITE" id="PS50213"/>
    </source>
</evidence>
<feature type="chain" id="PRO_5040508800" description="FAS1 domain-containing protein" evidence="2">
    <location>
        <begin position="23"/>
        <end position="405"/>
    </location>
</feature>
<dbReference type="SMART" id="SM00554">
    <property type="entry name" value="FAS1"/>
    <property type="match status" value="2"/>
</dbReference>
<evidence type="ECO:0000313" key="4">
    <source>
        <dbReference type="EMBL" id="CAH0038943.1"/>
    </source>
</evidence>
<evidence type="ECO:0000256" key="2">
    <source>
        <dbReference type="SAM" id="SignalP"/>
    </source>
</evidence>
<feature type="region of interest" description="Disordered" evidence="1">
    <location>
        <begin position="322"/>
        <end position="343"/>
    </location>
</feature>
<dbReference type="PROSITE" id="PS50213">
    <property type="entry name" value="FAS1"/>
    <property type="match status" value="2"/>
</dbReference>
<comment type="caution">
    <text evidence="4">The sequence shown here is derived from an EMBL/GenBank/DDBJ whole genome shotgun (WGS) entry which is preliminary data.</text>
</comment>
<name>A0A9N9YQD0_9HYPO</name>
<proteinExistence type="predicted"/>
<dbReference type="InterPro" id="IPR050904">
    <property type="entry name" value="Adhesion/Biosynth-related"/>
</dbReference>
<dbReference type="Pfam" id="PF02469">
    <property type="entry name" value="Fasciclin"/>
    <property type="match status" value="2"/>
</dbReference>
<evidence type="ECO:0000313" key="5">
    <source>
        <dbReference type="Proteomes" id="UP000696573"/>
    </source>
</evidence>
<dbReference type="EMBL" id="CABFNQ020000760">
    <property type="protein sequence ID" value="CAH0038943.1"/>
    <property type="molecule type" value="Genomic_DNA"/>
</dbReference>
<dbReference type="GO" id="GO:0000329">
    <property type="term" value="C:fungal-type vacuole membrane"/>
    <property type="evidence" value="ECO:0007669"/>
    <property type="project" value="TreeGrafter"/>
</dbReference>
<dbReference type="PANTHER" id="PTHR10900:SF77">
    <property type="entry name" value="FI19380P1"/>
    <property type="match status" value="1"/>
</dbReference>
<dbReference type="Gene3D" id="2.30.180.10">
    <property type="entry name" value="FAS1 domain"/>
    <property type="match status" value="2"/>
</dbReference>
<evidence type="ECO:0000256" key="1">
    <source>
        <dbReference type="SAM" id="MobiDB-lite"/>
    </source>
</evidence>
<sequence length="405" mass="41588">MVSPIVGLVSLLAAFGLQPAAAQNNQPNLTQALQSANSSLSTLTGLIATQNGTLELLNSLTDITILAPNNDALKTFLGNTSVSDISPEQIGAILSYHVLNGTYYSDNVTDTPSFLPTLLNATEFTNVTGGQVVEAIKTDNNVTFLSGFRKQSNVTQANITFTGGVIHIIDEVLTIPLNLSATAIEANLTAAAGALTAANLTEPLDQATNITVFAPLNQGFADIANILQNISSEDLGNVLQYHVLEGVVAYSTDFQNGTLETAGGETLNVTVLGSDVYVDSAKVVQPDVLIANGVVHVIDRLENPSRLKIKLRANLDANSVLNPNATSGNDTTPNTSTTAPAFSGASTLSNGAIPFTSGVPAPTSTQTNLGGVASTSSSEQAGARVTAMVGMGALFGGAAILGNGF</sequence>
<feature type="domain" description="FAS1" evidence="3">
    <location>
        <begin position="27"/>
        <end position="173"/>
    </location>
</feature>
<keyword evidence="5" id="KW-1185">Reference proteome</keyword>
<accession>A0A9N9YQD0</accession>
<dbReference type="GO" id="GO:0016236">
    <property type="term" value="P:macroautophagy"/>
    <property type="evidence" value="ECO:0007669"/>
    <property type="project" value="TreeGrafter"/>
</dbReference>
<dbReference type="InterPro" id="IPR036378">
    <property type="entry name" value="FAS1_dom_sf"/>
</dbReference>
<protein>
    <recommendedName>
        <fullName evidence="3">FAS1 domain-containing protein</fullName>
    </recommendedName>
</protein>
<dbReference type="PANTHER" id="PTHR10900">
    <property type="entry name" value="PERIOSTIN-RELATED"/>
    <property type="match status" value="1"/>
</dbReference>
<dbReference type="OrthoDB" id="286301at2759"/>
<feature type="signal peptide" evidence="2">
    <location>
        <begin position="1"/>
        <end position="22"/>
    </location>
</feature>
<dbReference type="AlphaFoldDB" id="A0A9N9YQD0"/>
<feature type="domain" description="FAS1" evidence="3">
    <location>
        <begin position="175"/>
        <end position="302"/>
    </location>
</feature>
<gene>
    <name evidence="4" type="ORF">CRHIZ90672A_00006423</name>
</gene>
<dbReference type="SUPFAM" id="SSF82153">
    <property type="entry name" value="FAS1 domain"/>
    <property type="match status" value="2"/>
</dbReference>
<reference evidence="4" key="1">
    <citation type="submission" date="2021-10" db="EMBL/GenBank/DDBJ databases">
        <authorList>
            <person name="Piombo E."/>
        </authorList>
    </citation>
    <scope>NUCLEOTIDE SEQUENCE</scope>
</reference>